<dbReference type="Proteomes" id="UP001064048">
    <property type="component" value="Chromosome 14"/>
</dbReference>
<comment type="caution">
    <text evidence="1">The sequence shown here is derived from an EMBL/GenBank/DDBJ whole genome shotgun (WGS) entry which is preliminary data.</text>
</comment>
<evidence type="ECO:0000313" key="2">
    <source>
        <dbReference type="Proteomes" id="UP001064048"/>
    </source>
</evidence>
<feature type="non-terminal residue" evidence="1">
    <location>
        <position position="2991"/>
    </location>
</feature>
<accession>A0ACC0J782</accession>
<organism evidence="1 2">
    <name type="scientific">Choristoneura fumiferana</name>
    <name type="common">Spruce budworm moth</name>
    <name type="synonym">Archips fumiferana</name>
    <dbReference type="NCBI Taxonomy" id="7141"/>
    <lineage>
        <taxon>Eukaryota</taxon>
        <taxon>Metazoa</taxon>
        <taxon>Ecdysozoa</taxon>
        <taxon>Arthropoda</taxon>
        <taxon>Hexapoda</taxon>
        <taxon>Insecta</taxon>
        <taxon>Pterygota</taxon>
        <taxon>Neoptera</taxon>
        <taxon>Endopterygota</taxon>
        <taxon>Lepidoptera</taxon>
        <taxon>Glossata</taxon>
        <taxon>Ditrysia</taxon>
        <taxon>Tortricoidea</taxon>
        <taxon>Tortricidae</taxon>
        <taxon>Tortricinae</taxon>
        <taxon>Choristoneura</taxon>
    </lineage>
</organism>
<evidence type="ECO:0000313" key="1">
    <source>
        <dbReference type="EMBL" id="KAI8419962.1"/>
    </source>
</evidence>
<protein>
    <submittedName>
        <fullName evidence="1">Uncharacterized protein</fullName>
    </submittedName>
</protein>
<dbReference type="EMBL" id="CM046114">
    <property type="protein sequence ID" value="KAI8419962.1"/>
    <property type="molecule type" value="Genomic_DNA"/>
</dbReference>
<sequence>MLGQIADSALMFGLGSRKLVLCSDRIDGQEVYNSGENTVILMVIDGLRYDFVTEEYMPFTGELLKNKSACIYVSVAEPPTVTMPRIKSPELKKERAQWRRTINFWRDIFASVTFVLLHCLVAKEELANRAMMTGSVSTFADVALNFGAPAVRGDSVLRVASDRGRRSVMYGDDTWLRLFPGLWAESDGTTSFYVTDYTEVDNNVTRHLDKTLTPDENKKPTFDFLVLHYLGLDHIGHLEGARSPKIKPKLQEMDDVVKKIFTSMQKWVSLVTQQSAAKFANDFYEDSLDKMAEYLTEATVGFDMFSIGVAIVLLYCVKTKSQFCTLQGIWLAIFVLVACAFTTMYWITKTAIEKTKDMSLLRDLNAIDYLLIIGTLFHSWSFFGTSFIEEEHMTWYFFWNTLMFFVLIRTLVVVVMYLSRAWSGATEVQEKPELQQRMTAVGVGIVPKWVLLIALHRYLRTMNQTGDRWLFLPDTADWLKAPENAFYLQAHLLIGLREYCPVRVALRMGIHAYAGPALAGATLFCALAAEAGSWQHLAAIDLSGCVELREYRPVCGARARRRHALLRASGGGGLLAATSRAAWSSASTVLYAGPALAGATLFCALAAEAGSWQHLAAIDLSGCVELREYRPVCGARARRRHALLRASGGGGLLAATSRAAWSSASTVLYAGPALAGATLFCALAAEAGSWQHLAAIDLSGCVELREYRPVCGARARRRHALLRASGGGGLLAATSRAAWSSASTVLYAGPALAGATLFCALAAEAGSWQHLAAIDLSGCVELREYRPVCGARARRRHALLRASGGGGLLAATSRAAWSSASTVLYAGPALAGATLFCALAAEAGSWQHLAAIDLSGCVELREYRPVCGARARRRHALLRASGGGGLLAATSRAAWSSASTVLYAGPALAGATLFCALAAEAGSWQHLAAIDLSGCVELREYRPVCGARARRRHALLRASGGGGLLAATSRAAWSSASTVLYAGPALAGATLFCALAAEAGSWQHLAAIDLSGCVELREYRPVCGARARRRHALLRASGGGGLLAATSRAAWSSASTVLYAGPALAGATLFCALAAEAGSWQHLAAIDLSGCVELREYRPVCGARARRRHALLRASGGGGLLAATSRAAWSSASTVLYAGPALAGATLFCALAAEAGSWQQSSGAAAAAALAASRASELRPIAESIRDLRYRAFALWGWQVVLTTFIVSIITMQKYEKLEKIGEGTYGTVFKAKNKETHEIVALKRVRLDDDDEGVPSSALREICLLKELKHKNIVRLYDVLHSEKKLTLVFEHCDQDLKKYFDSLNGEIDLDVVKSFMYQLLRGLAFCHSHNVLHRDLKPQNLLINKNGELKLADFGLARAFGIPVKCYSAEVVTLWYRPPDVLFGAKLYTTSIDMWSAGCIFAELANSGRPLFPGSDIFLLLRLQPCKGKMMSSGVMHIPKLWSFRRAGHNVGRRDMMDVCKEHTSTVLDLRENWENAKGDNEQPSTSNNNEENATGEDTTCSKLVHNRASTETLILENCYETAKDIQADLERSTDEEEDDKKNNDKLKPQSKRSVKSIRDFIEYTEPLTPMLQEVLHDFATDDESDKMLIDEDFVPSERKSNSPEPAVLSQSILKSKVVADNSKTSNEGNEEKMNHDNNNKEVPESNELPAKIIESQLTENNEEAAKNIEASLTQFEDVMKLVDKALAKHLGSELDTQKDKSQEKVQNSNENSSAITDSLLPNNQEAINSETFPNASSVPAPQVNNDQNSDKPSKKRKRSNSAEIMEKNKTKRQKDTNNKNNSDAVEIIDTNETLKHTDVEQCLDSNKEINQNNVNDPKADSGPEKNNAESLKKKHNLTLNNGKSSNIGSRGQNKSAPNETVTHHISSDGSEIALNQSAQVENPCLKSVSLFAEQFSLKKYSDSDLEVVQEDGKKKTTEKNHEPKHQDTLVVEKANDVVLPKSRSNSESKNESPSHLTMKQRRDKIAKVFGLTNGDADEEDNYWKVKYIEEKKRTFELKKILQKSKQSKNDVQIEIQLEGHWQHINPLLAQVVSMFHKEHAIKQAEPANFVELSSGTTTPRPLTADTASSPSKNAERSAELETKSSNEEKDQQGISEIPAALEKRTTRTPKKLLEAKEVENNDEEFLYKFPSPPPTKRGKKSTTNVTNNAIETASNHSKPRIASPDDLSNKSLNSNQGYQDSDASPFNIGLRKKRRFSVSTMSLKGRKCYRKNRSKSLPNLIDYETSESSNSSFSISVKSVTQSTINSEVHRSESYQLLMPRKNKTMHTLEKIEEAANERNVRNVTHRMMSNLSVEIEISEDPVRTASNDVASSSNISFPPSPELSIVENISISKSMVIANDDYPTINEMQSQLTAMNPNNKFLMSAVDVSMPLMAQECSLQKHLINVLNDVSDLRHAGRFLSTPDLSAPKMSSMTESILNEIRSVSNEGTLSDSLDRRLEQLLLESAQKPTATKYQDLMEVDTEVKKNPRSRKRSSTPNKKKTLQRKTKIPEISLVEEECKERCTRNGRRSCPPSINIVYHEGDVPDNLQIDIHEETTPDVTSLTKRKNVKKDIIKVKILKPKKKPEKKRKSPKIRTSGNIECDNESAKVSEAVRPESDNTQYFTPLSPHSSIITEDLSDETPDVQPSKPRPTKWYLLSEEDTTETTSTNYFDSYQNQTSDVRSYGANLQQLFPITCAVPDLSTITEITYVFVKISANNNNMEPPFPSKENKLKDTNDKGLSFSANEEYVKSCPTTDQECSTLQYPCIECDRSIDCRYGGMYNYSCNVKPFISCTHNIDTLTQQVHLSSIQEAPGGGGGGASVRRAGGAAGCASVIRSRAHAAAPPRTLTRPQRSAASAGSLRCRCSNVLRARGVPSVPVRVRERKRARRGPLRATTGREHARSTALPRVASQAVRAIAMGCASSAEERAAIARSKLIERNLKEDGVQAAKDIKLLLLAHSQAHCSYTTSHAVSFQVEFTFTHVHMAAPMNLRRLTPRYDLRIGGCSV</sequence>
<proteinExistence type="predicted"/>
<gene>
    <name evidence="1" type="ORF">MSG28_008569</name>
</gene>
<keyword evidence="2" id="KW-1185">Reference proteome</keyword>
<name>A0ACC0J782_CHOFU</name>
<reference evidence="1 2" key="1">
    <citation type="journal article" date="2022" name="Genome Biol. Evol.">
        <title>The Spruce Budworm Genome: Reconstructing the Evolutionary History of Antifreeze Proteins.</title>
        <authorList>
            <person name="Beliveau C."/>
            <person name="Gagne P."/>
            <person name="Picq S."/>
            <person name="Vernygora O."/>
            <person name="Keeling C.I."/>
            <person name="Pinkney K."/>
            <person name="Doucet D."/>
            <person name="Wen F."/>
            <person name="Johnston J.S."/>
            <person name="Maaroufi H."/>
            <person name="Boyle B."/>
            <person name="Laroche J."/>
            <person name="Dewar K."/>
            <person name="Juretic N."/>
            <person name="Blackburn G."/>
            <person name="Nisole A."/>
            <person name="Brunet B."/>
            <person name="Brandao M."/>
            <person name="Lumley L."/>
            <person name="Duan J."/>
            <person name="Quan G."/>
            <person name="Lucarotti C.J."/>
            <person name="Roe A.D."/>
            <person name="Sperling F.A.H."/>
            <person name="Levesque R.C."/>
            <person name="Cusson M."/>
        </authorList>
    </citation>
    <scope>NUCLEOTIDE SEQUENCE [LARGE SCALE GENOMIC DNA]</scope>
    <source>
        <strain evidence="1">Glfc:IPQL:Cfum</strain>
    </source>
</reference>